<proteinExistence type="predicted"/>
<evidence type="ECO:0000313" key="1">
    <source>
        <dbReference type="EMBL" id="KAG2618308.1"/>
    </source>
</evidence>
<accession>A0A8T0U8E9</accession>
<evidence type="ECO:0000313" key="2">
    <source>
        <dbReference type="Proteomes" id="UP000823388"/>
    </source>
</evidence>
<dbReference type="Proteomes" id="UP000823388">
    <property type="component" value="Chromosome 3N"/>
</dbReference>
<gene>
    <name evidence="1" type="ORF">PVAP13_3NG080014</name>
</gene>
<sequence>MAPRRCVATGAQRTTGCWTRAARGGGQRTICTAQWKFWHFYRVGTLGQPAIGGSVVRYARAAVVIGTTSASSSTSSSR</sequence>
<name>A0A8T0U8E9_PANVG</name>
<reference evidence="1" key="1">
    <citation type="submission" date="2020-05" db="EMBL/GenBank/DDBJ databases">
        <title>WGS assembly of Panicum virgatum.</title>
        <authorList>
            <person name="Lovell J.T."/>
            <person name="Jenkins J."/>
            <person name="Shu S."/>
            <person name="Juenger T.E."/>
            <person name="Schmutz J."/>
        </authorList>
    </citation>
    <scope>NUCLEOTIDE SEQUENCE</scope>
    <source>
        <strain evidence="1">AP13</strain>
    </source>
</reference>
<keyword evidence="2" id="KW-1185">Reference proteome</keyword>
<protein>
    <submittedName>
        <fullName evidence="1">Uncharacterized protein</fullName>
    </submittedName>
</protein>
<organism evidence="1 2">
    <name type="scientific">Panicum virgatum</name>
    <name type="common">Blackwell switchgrass</name>
    <dbReference type="NCBI Taxonomy" id="38727"/>
    <lineage>
        <taxon>Eukaryota</taxon>
        <taxon>Viridiplantae</taxon>
        <taxon>Streptophyta</taxon>
        <taxon>Embryophyta</taxon>
        <taxon>Tracheophyta</taxon>
        <taxon>Spermatophyta</taxon>
        <taxon>Magnoliopsida</taxon>
        <taxon>Liliopsida</taxon>
        <taxon>Poales</taxon>
        <taxon>Poaceae</taxon>
        <taxon>PACMAD clade</taxon>
        <taxon>Panicoideae</taxon>
        <taxon>Panicodae</taxon>
        <taxon>Paniceae</taxon>
        <taxon>Panicinae</taxon>
        <taxon>Panicum</taxon>
        <taxon>Panicum sect. Hiantes</taxon>
    </lineage>
</organism>
<dbReference type="AlphaFoldDB" id="A0A8T0U8E9"/>
<comment type="caution">
    <text evidence="1">The sequence shown here is derived from an EMBL/GenBank/DDBJ whole genome shotgun (WGS) entry which is preliminary data.</text>
</comment>
<dbReference type="EMBL" id="CM029042">
    <property type="protein sequence ID" value="KAG2618308.1"/>
    <property type="molecule type" value="Genomic_DNA"/>
</dbReference>